<dbReference type="GO" id="GO:0016887">
    <property type="term" value="F:ATP hydrolysis activity"/>
    <property type="evidence" value="ECO:0007669"/>
    <property type="project" value="InterPro"/>
</dbReference>
<comment type="caution">
    <text evidence="8">The sequence shown here is derived from an EMBL/GenBank/DDBJ whole genome shotgun (WGS) entry which is preliminary data.</text>
</comment>
<dbReference type="PANTHER" id="PTHR43394:SF27">
    <property type="entry name" value="ATP-DEPENDENT TRANSLOCASE ABCB1-LIKE"/>
    <property type="match status" value="1"/>
</dbReference>
<dbReference type="InterPro" id="IPR011527">
    <property type="entry name" value="ABC1_TM_dom"/>
</dbReference>
<dbReference type="PROSITE" id="PS50929">
    <property type="entry name" value="ABC_TM1F"/>
    <property type="match status" value="1"/>
</dbReference>
<feature type="chain" id="PRO_5042171318" description="ABC transmembrane type-1 domain-containing protein" evidence="6">
    <location>
        <begin position="26"/>
        <end position="337"/>
    </location>
</feature>
<dbReference type="Gene3D" id="1.20.1560.10">
    <property type="entry name" value="ABC transporter type 1, transmembrane domain"/>
    <property type="match status" value="2"/>
</dbReference>
<sequence>MLVGVLAAMIHGVAMPVAVYTFSQAVDLFVTDKIAKDKLLEGYYIYVGNATSSPVAEEITAVIKPICAVLTYWAMIIIVAGTVHMFCWKMTSERQVSRLRSQLFSAILHQDCAWFDSHDTGSLTVTLTKYTQCLSLARRVGITRGIIVGCSLGASLFCQFSMVGLVNWYGTSLVVSETGTTAGDVVFVMMVLLAGSMALGMCLPNLEGIATAGGSAQGIFEIIDTKPHIDSRSENDLRPDQLLGNIELHRVDFMYESRPGLKVLNQVSLKTEVGKTIALVGPSGSGKSTICHLLLRLYDCTSGQVSSRCCTKARTTTENYLRVTIALSKAHSSDTLD</sequence>
<keyword evidence="6" id="KW-0732">Signal</keyword>
<name>A0AAD9N8M6_RIDPI</name>
<dbReference type="InterPro" id="IPR003439">
    <property type="entry name" value="ABC_transporter-like_ATP-bd"/>
</dbReference>
<feature type="transmembrane region" description="Helical" evidence="5">
    <location>
        <begin position="145"/>
        <end position="165"/>
    </location>
</feature>
<evidence type="ECO:0000256" key="4">
    <source>
        <dbReference type="ARBA" id="ARBA00023136"/>
    </source>
</evidence>
<dbReference type="Proteomes" id="UP001209878">
    <property type="component" value="Unassembled WGS sequence"/>
</dbReference>
<organism evidence="8 9">
    <name type="scientific">Ridgeia piscesae</name>
    <name type="common">Tubeworm</name>
    <dbReference type="NCBI Taxonomy" id="27915"/>
    <lineage>
        <taxon>Eukaryota</taxon>
        <taxon>Metazoa</taxon>
        <taxon>Spiralia</taxon>
        <taxon>Lophotrochozoa</taxon>
        <taxon>Annelida</taxon>
        <taxon>Polychaeta</taxon>
        <taxon>Sedentaria</taxon>
        <taxon>Canalipalpata</taxon>
        <taxon>Sabellida</taxon>
        <taxon>Siboglinidae</taxon>
        <taxon>Ridgeia</taxon>
    </lineage>
</organism>
<evidence type="ECO:0000259" key="7">
    <source>
        <dbReference type="PROSITE" id="PS50929"/>
    </source>
</evidence>
<dbReference type="InterPro" id="IPR036640">
    <property type="entry name" value="ABC1_TM_sf"/>
</dbReference>
<dbReference type="Gene3D" id="3.40.50.300">
    <property type="entry name" value="P-loop containing nucleotide triphosphate hydrolases"/>
    <property type="match status" value="1"/>
</dbReference>
<feature type="domain" description="ABC transmembrane type-1" evidence="7">
    <location>
        <begin position="2"/>
        <end position="128"/>
    </location>
</feature>
<comment type="subcellular location">
    <subcellularLocation>
        <location evidence="1">Membrane</location>
        <topology evidence="1">Multi-pass membrane protein</topology>
    </subcellularLocation>
</comment>
<gene>
    <name evidence="8" type="ORF">NP493_1733g00053</name>
</gene>
<keyword evidence="2 5" id="KW-0812">Transmembrane</keyword>
<feature type="transmembrane region" description="Helical" evidence="5">
    <location>
        <begin position="70"/>
        <end position="88"/>
    </location>
</feature>
<protein>
    <recommendedName>
        <fullName evidence="7">ABC transmembrane type-1 domain-containing protein</fullName>
    </recommendedName>
</protein>
<evidence type="ECO:0000313" key="9">
    <source>
        <dbReference type="Proteomes" id="UP001209878"/>
    </source>
</evidence>
<dbReference type="GO" id="GO:0005743">
    <property type="term" value="C:mitochondrial inner membrane"/>
    <property type="evidence" value="ECO:0007669"/>
    <property type="project" value="TreeGrafter"/>
</dbReference>
<reference evidence="8" key="1">
    <citation type="journal article" date="2023" name="Mol. Biol. Evol.">
        <title>Third-Generation Sequencing Reveals the Adaptive Role of the Epigenome in Three Deep-Sea Polychaetes.</title>
        <authorList>
            <person name="Perez M."/>
            <person name="Aroh O."/>
            <person name="Sun Y."/>
            <person name="Lan Y."/>
            <person name="Juniper S.K."/>
            <person name="Young C.R."/>
            <person name="Angers B."/>
            <person name="Qian P.Y."/>
        </authorList>
    </citation>
    <scope>NUCLEOTIDE SEQUENCE</scope>
    <source>
        <strain evidence="8">R07B-5</strain>
    </source>
</reference>
<dbReference type="InterPro" id="IPR039421">
    <property type="entry name" value="Type_1_exporter"/>
</dbReference>
<dbReference type="EMBL" id="JAODUO010001748">
    <property type="protein sequence ID" value="KAK2159086.1"/>
    <property type="molecule type" value="Genomic_DNA"/>
</dbReference>
<dbReference type="Pfam" id="PF00664">
    <property type="entry name" value="ABC_membrane"/>
    <property type="match status" value="1"/>
</dbReference>
<feature type="signal peptide" evidence="6">
    <location>
        <begin position="1"/>
        <end position="25"/>
    </location>
</feature>
<evidence type="ECO:0000256" key="2">
    <source>
        <dbReference type="ARBA" id="ARBA00022692"/>
    </source>
</evidence>
<dbReference type="GO" id="GO:0090374">
    <property type="term" value="P:oligopeptide export from mitochondrion"/>
    <property type="evidence" value="ECO:0007669"/>
    <property type="project" value="TreeGrafter"/>
</dbReference>
<evidence type="ECO:0000256" key="6">
    <source>
        <dbReference type="SAM" id="SignalP"/>
    </source>
</evidence>
<proteinExistence type="predicted"/>
<dbReference type="GO" id="GO:0005524">
    <property type="term" value="F:ATP binding"/>
    <property type="evidence" value="ECO:0007669"/>
    <property type="project" value="InterPro"/>
</dbReference>
<dbReference type="SUPFAM" id="SSF52540">
    <property type="entry name" value="P-loop containing nucleoside triphosphate hydrolases"/>
    <property type="match status" value="1"/>
</dbReference>
<dbReference type="InterPro" id="IPR027417">
    <property type="entry name" value="P-loop_NTPase"/>
</dbReference>
<evidence type="ECO:0000256" key="3">
    <source>
        <dbReference type="ARBA" id="ARBA00022989"/>
    </source>
</evidence>
<dbReference type="Pfam" id="PF00005">
    <property type="entry name" value="ABC_tran"/>
    <property type="match status" value="1"/>
</dbReference>
<keyword evidence="4 5" id="KW-0472">Membrane</keyword>
<evidence type="ECO:0000256" key="1">
    <source>
        <dbReference type="ARBA" id="ARBA00004141"/>
    </source>
</evidence>
<accession>A0AAD9N8M6</accession>
<evidence type="ECO:0000256" key="5">
    <source>
        <dbReference type="SAM" id="Phobius"/>
    </source>
</evidence>
<keyword evidence="9" id="KW-1185">Reference proteome</keyword>
<dbReference type="AlphaFoldDB" id="A0AAD9N8M6"/>
<keyword evidence="3 5" id="KW-1133">Transmembrane helix</keyword>
<dbReference type="SUPFAM" id="SSF90123">
    <property type="entry name" value="ABC transporter transmembrane region"/>
    <property type="match status" value="1"/>
</dbReference>
<feature type="transmembrane region" description="Helical" evidence="5">
    <location>
        <begin position="185"/>
        <end position="203"/>
    </location>
</feature>
<dbReference type="PANTHER" id="PTHR43394">
    <property type="entry name" value="ATP-DEPENDENT PERMEASE MDL1, MITOCHONDRIAL"/>
    <property type="match status" value="1"/>
</dbReference>
<evidence type="ECO:0000313" key="8">
    <source>
        <dbReference type="EMBL" id="KAK2159086.1"/>
    </source>
</evidence>
<dbReference type="GO" id="GO:0015421">
    <property type="term" value="F:ABC-type oligopeptide transporter activity"/>
    <property type="evidence" value="ECO:0007669"/>
    <property type="project" value="TreeGrafter"/>
</dbReference>